<dbReference type="CDD" id="cd06170">
    <property type="entry name" value="LuxR_C_like"/>
    <property type="match status" value="1"/>
</dbReference>
<dbReference type="InterPro" id="IPR000792">
    <property type="entry name" value="Tscrpt_reg_LuxR_C"/>
</dbReference>
<dbReference type="InterPro" id="IPR041664">
    <property type="entry name" value="AAA_16"/>
</dbReference>
<keyword evidence="1" id="KW-0547">Nucleotide-binding</keyword>
<dbReference type="InterPro" id="IPR036388">
    <property type="entry name" value="WH-like_DNA-bd_sf"/>
</dbReference>
<accession>A0ABR5ACY7</accession>
<dbReference type="Gene3D" id="1.25.40.10">
    <property type="entry name" value="Tetratricopeptide repeat domain"/>
    <property type="match status" value="2"/>
</dbReference>
<dbReference type="InterPro" id="IPR027417">
    <property type="entry name" value="P-loop_NTPase"/>
</dbReference>
<gene>
    <name evidence="6" type="ORF">SD70_23790</name>
</gene>
<dbReference type="InterPro" id="IPR011990">
    <property type="entry name" value="TPR-like_helical_dom_sf"/>
</dbReference>
<organism evidence="6 7">
    <name type="scientific">Gordoniibacillus kamchatkensis</name>
    <dbReference type="NCBI Taxonomy" id="1590651"/>
    <lineage>
        <taxon>Bacteria</taxon>
        <taxon>Bacillati</taxon>
        <taxon>Bacillota</taxon>
        <taxon>Bacilli</taxon>
        <taxon>Bacillales</taxon>
        <taxon>Paenibacillaceae</taxon>
        <taxon>Gordoniibacillus</taxon>
    </lineage>
</organism>
<dbReference type="Pfam" id="PF00196">
    <property type="entry name" value="GerE"/>
    <property type="match status" value="1"/>
</dbReference>
<dbReference type="SUPFAM" id="SSF48452">
    <property type="entry name" value="TPR-like"/>
    <property type="match status" value="1"/>
</dbReference>
<dbReference type="PRINTS" id="PR00038">
    <property type="entry name" value="HTHLUXR"/>
</dbReference>
<evidence type="ECO:0000313" key="6">
    <source>
        <dbReference type="EMBL" id="KIL38884.1"/>
    </source>
</evidence>
<dbReference type="Pfam" id="PF13424">
    <property type="entry name" value="TPR_12"/>
    <property type="match status" value="1"/>
</dbReference>
<name>A0ABR5ACY7_9BACL</name>
<evidence type="ECO:0000256" key="3">
    <source>
        <dbReference type="ARBA" id="ARBA00023015"/>
    </source>
</evidence>
<dbReference type="Pfam" id="PF13191">
    <property type="entry name" value="AAA_16"/>
    <property type="match status" value="1"/>
</dbReference>
<keyword evidence="3" id="KW-0805">Transcription regulation</keyword>
<evidence type="ECO:0000256" key="1">
    <source>
        <dbReference type="ARBA" id="ARBA00022741"/>
    </source>
</evidence>
<dbReference type="RefSeq" id="WP_041050318.1">
    <property type="nucleotide sequence ID" value="NZ_JXAK01000049.1"/>
</dbReference>
<protein>
    <recommendedName>
        <fullName evidence="5">HTH luxR-type domain-containing protein</fullName>
    </recommendedName>
</protein>
<keyword evidence="4" id="KW-0804">Transcription</keyword>
<dbReference type="SUPFAM" id="SSF52540">
    <property type="entry name" value="P-loop containing nucleoside triphosphate hydrolases"/>
    <property type="match status" value="1"/>
</dbReference>
<dbReference type="SMART" id="SM00421">
    <property type="entry name" value="HTH_LUXR"/>
    <property type="match status" value="1"/>
</dbReference>
<evidence type="ECO:0000313" key="7">
    <source>
        <dbReference type="Proteomes" id="UP000031967"/>
    </source>
</evidence>
<dbReference type="SUPFAM" id="SSF46894">
    <property type="entry name" value="C-terminal effector domain of the bipartite response regulators"/>
    <property type="match status" value="1"/>
</dbReference>
<dbReference type="EMBL" id="JXAK01000049">
    <property type="protein sequence ID" value="KIL38884.1"/>
    <property type="molecule type" value="Genomic_DNA"/>
</dbReference>
<sequence>MLIKKLQMVEREKFVNQIPAMLANLMDGKGAIVSIAGEPGIGKTRLSQEIMNIASEHRCKILLGRSYSVGSDTAYTPIIEMLNQSFRGVAPEKIAAWTKDLPDLGKLLRRFQLPEPPKVGDPALEKTRLFESLACLVERMAENQPLVIVQEDLHFTDPASLEFLHYLSRGMNIFPLVMIFTIDTFGLSLNAKANGFIQSLRKEEYFKEFRLQRLSENGVARLLADRLGPALPEGFIPFIMKHSEGVPLFIDELLHSLLETGVLSKQDGVWTLSVQSIEAIPSRIKELIKERIGRIDAEDRKVLLYAAISKGTVAHRVVHRLTQMSEDDFLFAIQQLKTLGLIYEELQEMEVHYGFCHALVKEVVYEEFPIMVRRRAYKHFIEVLEESGYEDVEHLAHLYYGAGAEVDPARTIRVFLKEAERAHLLHAYASAAKYYKSALQLIHTSKLPEEKGRIPWLLQRLGEVHRMLGERNEAERYCLEAIRTYVQYNDQKEIARLHGLLSVICWESGEIEQSLQYLEDGLTIARKQPDIPEVRIQLLHTSLTYLSRLKRPEEYCRVYEEIQLVHKLVGTSQAAAQAKVAEIDYWTSCVYKENYRPDKVRVLIDSLEKMEAQDETLFRGYFVSAINFTFCGQYEISRIYSQKALEVARRMHTLEYENRSYWVQVKADLLSGNWKLAVPKVDISLSNARRIDVGRTLIFAYMTKGLVYAWMGKYADAQFCLDEMKRLVPAFPTKDGHITDMVAPIEMMIALGTHRAADYYASIGQTRPHYVVFPWFNLALWGEIQLSAGDQAGALETAEELLAVRKEDNLFSWALGKRLYSKVDFADGNREAALVHIREAADYFVQLSMPLEHARSLLVYAEMILENDTEEAKNLLLQCMEIFEHLEAEHDLYTTQSLMKKLGVRTAKPNTTGAASKEPDLSKREMEVARLVAEGLTNIEIAEVLMISPRTVSTHLENIYRRLGINSRASLVKYLMKA</sequence>
<keyword evidence="7" id="KW-1185">Reference proteome</keyword>
<dbReference type="SMART" id="SM00028">
    <property type="entry name" value="TPR"/>
    <property type="match status" value="4"/>
</dbReference>
<evidence type="ECO:0000256" key="2">
    <source>
        <dbReference type="ARBA" id="ARBA00022840"/>
    </source>
</evidence>
<dbReference type="InterPro" id="IPR019734">
    <property type="entry name" value="TPR_rpt"/>
</dbReference>
<dbReference type="Gene3D" id="1.10.10.10">
    <property type="entry name" value="Winged helix-like DNA-binding domain superfamily/Winged helix DNA-binding domain"/>
    <property type="match status" value="1"/>
</dbReference>
<dbReference type="Proteomes" id="UP000031967">
    <property type="component" value="Unassembled WGS sequence"/>
</dbReference>
<reference evidence="6 7" key="1">
    <citation type="submission" date="2014-12" db="EMBL/GenBank/DDBJ databases">
        <title>Draft genome sequence of Paenibacillus kamchatkensis strain B-2647.</title>
        <authorList>
            <person name="Karlyshev A.V."/>
            <person name="Kudryashova E.B."/>
        </authorList>
    </citation>
    <scope>NUCLEOTIDE SEQUENCE [LARGE SCALE GENOMIC DNA]</scope>
    <source>
        <strain evidence="6 7">VKM B-2647</strain>
    </source>
</reference>
<dbReference type="InterPro" id="IPR016032">
    <property type="entry name" value="Sig_transdc_resp-reg_C-effctor"/>
</dbReference>
<feature type="domain" description="HTH luxR-type" evidence="5">
    <location>
        <begin position="914"/>
        <end position="978"/>
    </location>
</feature>
<evidence type="ECO:0000256" key="4">
    <source>
        <dbReference type="ARBA" id="ARBA00023163"/>
    </source>
</evidence>
<dbReference type="PANTHER" id="PTHR16305:SF28">
    <property type="entry name" value="GUANYLATE CYCLASE DOMAIN-CONTAINING PROTEIN"/>
    <property type="match status" value="1"/>
</dbReference>
<dbReference type="PANTHER" id="PTHR16305">
    <property type="entry name" value="TESTICULAR SOLUBLE ADENYLYL CYCLASE"/>
    <property type="match status" value="1"/>
</dbReference>
<keyword evidence="2" id="KW-0067">ATP-binding</keyword>
<dbReference type="PROSITE" id="PS00622">
    <property type="entry name" value="HTH_LUXR_1"/>
    <property type="match status" value="1"/>
</dbReference>
<dbReference type="PROSITE" id="PS50043">
    <property type="entry name" value="HTH_LUXR_2"/>
    <property type="match status" value="1"/>
</dbReference>
<comment type="caution">
    <text evidence="6">The sequence shown here is derived from an EMBL/GenBank/DDBJ whole genome shotgun (WGS) entry which is preliminary data.</text>
</comment>
<dbReference type="Gene3D" id="3.40.50.300">
    <property type="entry name" value="P-loop containing nucleotide triphosphate hydrolases"/>
    <property type="match status" value="1"/>
</dbReference>
<proteinExistence type="predicted"/>
<evidence type="ECO:0000259" key="5">
    <source>
        <dbReference type="PROSITE" id="PS50043"/>
    </source>
</evidence>